<dbReference type="PANTHER" id="PTHR10381">
    <property type="entry name" value="ATP-DEPENDENT CLP PROTEASE PROTEOLYTIC SUBUNIT"/>
    <property type="match status" value="1"/>
</dbReference>
<reference evidence="8" key="1">
    <citation type="submission" date="2022-06" db="EMBL/GenBank/DDBJ databases">
        <authorList>
            <person name="Dietemann V."/>
            <person name="Ory F."/>
            <person name="Dainat B."/>
            <person name="Oberhansli S."/>
        </authorList>
    </citation>
    <scope>NUCLEOTIDE SEQUENCE</scope>
    <source>
        <strain evidence="8">Ena-SAMPLE-TAB-26-04-2022-14:26:32:270-5432</strain>
    </source>
</reference>
<dbReference type="Pfam" id="PF00574">
    <property type="entry name" value="CLP_protease"/>
    <property type="match status" value="1"/>
</dbReference>
<dbReference type="NCBIfam" id="NF045542">
    <property type="entry name" value="Clp_rel_HeadMat"/>
    <property type="match status" value="1"/>
</dbReference>
<name>A0ABN8U9A4_9BACL</name>
<keyword evidence="9" id="KW-1185">Reference proteome</keyword>
<keyword evidence="4" id="KW-0378">Hydrolase</keyword>
<dbReference type="CDD" id="cd07016">
    <property type="entry name" value="S14_ClpP_1"/>
    <property type="match status" value="1"/>
</dbReference>
<organism evidence="8 9">
    <name type="scientific">Paenibacillus melissococcoides</name>
    <dbReference type="NCBI Taxonomy" id="2912268"/>
    <lineage>
        <taxon>Bacteria</taxon>
        <taxon>Bacillati</taxon>
        <taxon>Bacillota</taxon>
        <taxon>Bacilli</taxon>
        <taxon>Bacillales</taxon>
        <taxon>Paenibacillaceae</taxon>
        <taxon>Paenibacillus</taxon>
    </lineage>
</organism>
<feature type="region of interest" description="Disordered" evidence="7">
    <location>
        <begin position="212"/>
        <end position="232"/>
    </location>
</feature>
<comment type="caution">
    <text evidence="8">The sequence shown here is derived from an EMBL/GenBank/DDBJ whole genome shotgun (WGS) entry which is preliminary data.</text>
</comment>
<dbReference type="GO" id="GO:0006508">
    <property type="term" value="P:proteolysis"/>
    <property type="evidence" value="ECO:0007669"/>
    <property type="project" value="UniProtKB-KW"/>
</dbReference>
<gene>
    <name evidence="8" type="ORF">WJ0W_003275</name>
</gene>
<dbReference type="Gene3D" id="3.90.226.10">
    <property type="entry name" value="2-enoyl-CoA Hydratase, Chain A, domain 1"/>
    <property type="match status" value="1"/>
</dbReference>
<dbReference type="PRINTS" id="PR00127">
    <property type="entry name" value="CLPPROTEASEP"/>
</dbReference>
<dbReference type="RefSeq" id="WP_213427798.1">
    <property type="nucleotide sequence ID" value="NZ_AP031292.1"/>
</dbReference>
<evidence type="ECO:0000256" key="6">
    <source>
        <dbReference type="RuleBase" id="RU003567"/>
    </source>
</evidence>
<dbReference type="InterPro" id="IPR029045">
    <property type="entry name" value="ClpP/crotonase-like_dom_sf"/>
</dbReference>
<proteinExistence type="inferred from homology"/>
<keyword evidence="2" id="KW-0963">Cytoplasm</keyword>
<keyword evidence="3 8" id="KW-0645">Protease</keyword>
<evidence type="ECO:0000256" key="1">
    <source>
        <dbReference type="ARBA" id="ARBA00007039"/>
    </source>
</evidence>
<comment type="similarity">
    <text evidence="1 6">Belongs to the peptidase S14 family.</text>
</comment>
<feature type="region of interest" description="Disordered" evidence="7">
    <location>
        <begin position="310"/>
        <end position="336"/>
    </location>
</feature>
<dbReference type="InterPro" id="IPR001907">
    <property type="entry name" value="ClpP"/>
</dbReference>
<protein>
    <recommendedName>
        <fullName evidence="6">ATP-dependent Clp protease proteolytic subunit</fullName>
    </recommendedName>
</protein>
<evidence type="ECO:0000256" key="4">
    <source>
        <dbReference type="ARBA" id="ARBA00022801"/>
    </source>
</evidence>
<sequence length="357" mass="38289">MSRKKIKINGTITSDSNSFIYRWFGIQVASPNMVADALEEANGEPVDVYINSGGGSVFAGSEMYTLLKEYAGEVTVKITGVAASAASVIAMAANKTLISPTAQMMIHNASSGTEGDKHAHQRSTNMMHSVDEAITNAYRMKTGKSKDELLALMDAETWMNAQQALELGFADEIMFSEDTVDDISNSATPFVELPQQVIDKIRNELFKAGTQQPMNHVPNTKTAPEDGAEGSDEPMNLDELKAKHPDLYNEVLNQGVKQERERITQLNALAGAPGAGEIVAKAIDNGLTAGEAAMEIVKASQERITNEGQKRMNDAQNSGVNSVPADEAPAEKPNQQAVYDAEAEALAAEIKALRGGK</sequence>
<evidence type="ECO:0000256" key="5">
    <source>
        <dbReference type="ARBA" id="ARBA00022825"/>
    </source>
</evidence>
<evidence type="ECO:0000313" key="9">
    <source>
        <dbReference type="Proteomes" id="UP001154322"/>
    </source>
</evidence>
<evidence type="ECO:0000256" key="3">
    <source>
        <dbReference type="ARBA" id="ARBA00022670"/>
    </source>
</evidence>
<dbReference type="Proteomes" id="UP001154322">
    <property type="component" value="Unassembled WGS sequence"/>
</dbReference>
<evidence type="ECO:0000256" key="2">
    <source>
        <dbReference type="ARBA" id="ARBA00022490"/>
    </source>
</evidence>
<feature type="compositionally biased region" description="Polar residues" evidence="7">
    <location>
        <begin position="212"/>
        <end position="222"/>
    </location>
</feature>
<dbReference type="EMBL" id="CALYLO010000004">
    <property type="protein sequence ID" value="CAH8246038.1"/>
    <property type="molecule type" value="Genomic_DNA"/>
</dbReference>
<evidence type="ECO:0000313" key="8">
    <source>
        <dbReference type="EMBL" id="CAH8246038.1"/>
    </source>
</evidence>
<dbReference type="GO" id="GO:0008233">
    <property type="term" value="F:peptidase activity"/>
    <property type="evidence" value="ECO:0007669"/>
    <property type="project" value="UniProtKB-KW"/>
</dbReference>
<dbReference type="InterPro" id="IPR023562">
    <property type="entry name" value="ClpP/TepA"/>
</dbReference>
<dbReference type="SUPFAM" id="SSF52096">
    <property type="entry name" value="ClpP/crotonase"/>
    <property type="match status" value="1"/>
</dbReference>
<accession>A0ABN8U9A4</accession>
<evidence type="ECO:0000256" key="7">
    <source>
        <dbReference type="SAM" id="MobiDB-lite"/>
    </source>
</evidence>
<keyword evidence="5" id="KW-0720">Serine protease</keyword>
<dbReference type="PANTHER" id="PTHR10381:SF70">
    <property type="entry name" value="ATP-DEPENDENT CLP PROTEASE PROTEOLYTIC SUBUNIT"/>
    <property type="match status" value="1"/>
</dbReference>